<evidence type="ECO:0000313" key="1">
    <source>
        <dbReference type="EMBL" id="KAJ3834367.1"/>
    </source>
</evidence>
<proteinExistence type="predicted"/>
<organism evidence="1 2">
    <name type="scientific">Lentinula raphanica</name>
    <dbReference type="NCBI Taxonomy" id="153919"/>
    <lineage>
        <taxon>Eukaryota</taxon>
        <taxon>Fungi</taxon>
        <taxon>Dikarya</taxon>
        <taxon>Basidiomycota</taxon>
        <taxon>Agaricomycotina</taxon>
        <taxon>Agaricomycetes</taxon>
        <taxon>Agaricomycetidae</taxon>
        <taxon>Agaricales</taxon>
        <taxon>Marasmiineae</taxon>
        <taxon>Omphalotaceae</taxon>
        <taxon>Lentinula</taxon>
    </lineage>
</organism>
<dbReference type="InterPro" id="IPR036397">
    <property type="entry name" value="RNaseH_sf"/>
</dbReference>
<reference evidence="1" key="1">
    <citation type="submission" date="2022-08" db="EMBL/GenBank/DDBJ databases">
        <authorList>
            <consortium name="DOE Joint Genome Institute"/>
            <person name="Min B."/>
            <person name="Riley R."/>
            <person name="Sierra-Patev S."/>
            <person name="Naranjo-Ortiz M."/>
            <person name="Looney B."/>
            <person name="Konkel Z."/>
            <person name="Slot J.C."/>
            <person name="Sakamoto Y."/>
            <person name="Steenwyk J.L."/>
            <person name="Rokas A."/>
            <person name="Carro J."/>
            <person name="Camarero S."/>
            <person name="Ferreira P."/>
            <person name="Molpeceres G."/>
            <person name="Ruiz-Duenas F.J."/>
            <person name="Serrano A."/>
            <person name="Henrissat B."/>
            <person name="Drula E."/>
            <person name="Hughes K.W."/>
            <person name="Mata J.L."/>
            <person name="Ishikawa N.K."/>
            <person name="Vargas-Isla R."/>
            <person name="Ushijima S."/>
            <person name="Smith C.A."/>
            <person name="Ahrendt S."/>
            <person name="Andreopoulos W."/>
            <person name="He G."/>
            <person name="Labutti K."/>
            <person name="Lipzen A."/>
            <person name="Ng V."/>
            <person name="Sandor L."/>
            <person name="Barry K."/>
            <person name="Martinez A.T."/>
            <person name="Xiao Y."/>
            <person name="Gibbons J.G."/>
            <person name="Terashima K."/>
            <person name="Hibbett D.S."/>
            <person name="Grigoriev I.V."/>
        </authorList>
    </citation>
    <scope>NUCLEOTIDE SEQUENCE</scope>
    <source>
        <strain evidence="1">TFB9207</strain>
    </source>
</reference>
<protein>
    <submittedName>
        <fullName evidence="1">Uncharacterized protein</fullName>
    </submittedName>
</protein>
<feature type="non-terminal residue" evidence="1">
    <location>
        <position position="1"/>
    </location>
</feature>
<dbReference type="GO" id="GO:0003676">
    <property type="term" value="F:nucleic acid binding"/>
    <property type="evidence" value="ECO:0007669"/>
    <property type="project" value="InterPro"/>
</dbReference>
<comment type="caution">
    <text evidence="1">The sequence shown here is derived from an EMBL/GenBank/DDBJ whole genome shotgun (WGS) entry which is preliminary data.</text>
</comment>
<gene>
    <name evidence="1" type="ORF">F5878DRAFT_361920</name>
</gene>
<name>A0AA38P140_9AGAR</name>
<keyword evidence="2" id="KW-1185">Reference proteome</keyword>
<dbReference type="Proteomes" id="UP001163846">
    <property type="component" value="Unassembled WGS sequence"/>
</dbReference>
<sequence length="62" mass="7829">WAELKRRIQKLNPPPRTTDQLWEHVQEIWYSEDFGEYVRHLYMMFPHRIQGLLDKKGRWLKY</sequence>
<evidence type="ECO:0000313" key="2">
    <source>
        <dbReference type="Proteomes" id="UP001163846"/>
    </source>
</evidence>
<dbReference type="AlphaFoldDB" id="A0AA38P140"/>
<dbReference type="EMBL" id="MU806541">
    <property type="protein sequence ID" value="KAJ3834367.1"/>
    <property type="molecule type" value="Genomic_DNA"/>
</dbReference>
<accession>A0AA38P140</accession>
<dbReference type="Gene3D" id="3.30.420.10">
    <property type="entry name" value="Ribonuclease H-like superfamily/Ribonuclease H"/>
    <property type="match status" value="1"/>
</dbReference>